<feature type="transmembrane region" description="Helical" evidence="1">
    <location>
        <begin position="171"/>
        <end position="192"/>
    </location>
</feature>
<dbReference type="PANTHER" id="PTHR38684">
    <property type="entry name" value="PROTEIN AMPE"/>
    <property type="match status" value="1"/>
</dbReference>
<keyword evidence="1" id="KW-0812">Transmembrane</keyword>
<dbReference type="RefSeq" id="WP_105051741.1">
    <property type="nucleotide sequence ID" value="NZ_BMYG01000003.1"/>
</dbReference>
<dbReference type="PANTHER" id="PTHR38684:SF1">
    <property type="entry name" value="PROTEIN AMPE"/>
    <property type="match status" value="1"/>
</dbReference>
<evidence type="ECO:0000313" key="2">
    <source>
        <dbReference type="EMBL" id="PQJ53261.1"/>
    </source>
</evidence>
<reference evidence="2 3" key="1">
    <citation type="submission" date="2016-12" db="EMBL/GenBank/DDBJ databases">
        <title>Diversity of luminous bacteria.</title>
        <authorList>
            <person name="Yoshizawa S."/>
            <person name="Kogure K."/>
        </authorList>
    </citation>
    <scope>NUCLEOTIDE SEQUENCE [LARGE SCALE GENOMIC DNA]</scope>
    <source>
        <strain evidence="2 3">SA4-48</strain>
    </source>
</reference>
<evidence type="ECO:0000313" key="3">
    <source>
        <dbReference type="Proteomes" id="UP000239007"/>
    </source>
</evidence>
<dbReference type="AlphaFoldDB" id="A0A2S7UVH6"/>
<keyword evidence="3" id="KW-1185">Reference proteome</keyword>
<evidence type="ECO:0000256" key="1">
    <source>
        <dbReference type="SAM" id="Phobius"/>
    </source>
</evidence>
<dbReference type="InterPro" id="IPR031347">
    <property type="entry name" value="AmpE"/>
</dbReference>
<dbReference type="Pfam" id="PF17113">
    <property type="entry name" value="AmpE"/>
    <property type="match status" value="1"/>
</dbReference>
<gene>
    <name evidence="2" type="ORF">BTO11_05975</name>
</gene>
<dbReference type="EMBL" id="MSCH01000003">
    <property type="protein sequence ID" value="PQJ53261.1"/>
    <property type="molecule type" value="Genomic_DNA"/>
</dbReference>
<accession>A0A2S7UVH6</accession>
<proteinExistence type="predicted"/>
<protein>
    <recommendedName>
        <fullName evidence="4">Regulatory signaling modulator protein AmpE</fullName>
    </recommendedName>
</protein>
<feature type="transmembrane region" description="Helical" evidence="1">
    <location>
        <begin position="71"/>
        <end position="88"/>
    </location>
</feature>
<keyword evidence="1" id="KW-1133">Transmembrane helix</keyword>
<comment type="caution">
    <text evidence="2">The sequence shown here is derived from an EMBL/GenBank/DDBJ whole genome shotgun (WGS) entry which is preliminary data.</text>
</comment>
<dbReference type="InterPro" id="IPR052966">
    <property type="entry name" value="Beta-lactamase_Reg"/>
</dbReference>
<dbReference type="GO" id="GO:0046677">
    <property type="term" value="P:response to antibiotic"/>
    <property type="evidence" value="ECO:0007669"/>
    <property type="project" value="TreeGrafter"/>
</dbReference>
<dbReference type="Proteomes" id="UP000239007">
    <property type="component" value="Unassembled WGS sequence"/>
</dbReference>
<dbReference type="OrthoDB" id="9811967at2"/>
<evidence type="ECO:0008006" key="4">
    <source>
        <dbReference type="Google" id="ProtNLM"/>
    </source>
</evidence>
<feature type="transmembrane region" description="Helical" evidence="1">
    <location>
        <begin position="291"/>
        <end position="307"/>
    </location>
</feature>
<feature type="transmembrane region" description="Helical" evidence="1">
    <location>
        <begin position="44"/>
        <end position="64"/>
    </location>
</feature>
<organism evidence="2 3">
    <name type="scientific">Psychrosphaera saromensis</name>
    <dbReference type="NCBI Taxonomy" id="716813"/>
    <lineage>
        <taxon>Bacteria</taxon>
        <taxon>Pseudomonadati</taxon>
        <taxon>Pseudomonadota</taxon>
        <taxon>Gammaproteobacteria</taxon>
        <taxon>Alteromonadales</taxon>
        <taxon>Pseudoalteromonadaceae</taxon>
        <taxon>Psychrosphaera</taxon>
    </lineage>
</organism>
<name>A0A2S7UVH6_9GAMM</name>
<sequence>MTLIVLLLVLITERVGLRAAHWQVQTYLNYYISIALTRYSKIKASKISLFLFISAPAVILYLALYLLNSGLITFIVSLLGLAICLGNPQSRALYRQYLNAAGRGDREAQLVLHSQLAQEPTIIEEPEAKPEQASDLGDEAQSGDAIANEARQETLGETLIWINFRYYAVPIFYFVVLGIAGVVFYSTLLYLVEFKGIKQGEELENCDAHNKKELELWLEWSYWLPSRLVSLGFMVVGNFTNGLETWLKYAVNFSKSSKEMLCQVAMESDTNTDFADGNNAEHMVRLTKRNMGLFLVVVALLTLYGQVI</sequence>
<keyword evidence="1" id="KW-0472">Membrane</keyword>
<dbReference type="GO" id="GO:0005886">
    <property type="term" value="C:plasma membrane"/>
    <property type="evidence" value="ECO:0007669"/>
    <property type="project" value="TreeGrafter"/>
</dbReference>